<dbReference type="InterPro" id="IPR047773">
    <property type="entry name" value="YHYH_dom_bact"/>
</dbReference>
<feature type="signal peptide" evidence="3">
    <location>
        <begin position="1"/>
        <end position="25"/>
    </location>
</feature>
<protein>
    <recommendedName>
        <fullName evidence="6">YHYH domain-containing protein</fullName>
    </recommendedName>
</protein>
<proteinExistence type="predicted"/>
<evidence type="ECO:0000256" key="3">
    <source>
        <dbReference type="SAM" id="SignalP"/>
    </source>
</evidence>
<keyword evidence="3" id="KW-0732">Signal</keyword>
<accession>A0A1H8M2Y7</accession>
<evidence type="ECO:0000256" key="1">
    <source>
        <dbReference type="SAM" id="MobiDB-lite"/>
    </source>
</evidence>
<dbReference type="STRING" id="872970.SAMN04488134_1046"/>
<feature type="transmembrane region" description="Helical" evidence="2">
    <location>
        <begin position="380"/>
        <end position="400"/>
    </location>
</feature>
<dbReference type="Proteomes" id="UP000199300">
    <property type="component" value="Unassembled WGS sequence"/>
</dbReference>
<sequence>MKKSGLIIVLIIFTLFSLNTYQVYAHPGRTDANGGHYCRTNCEKWGYEYDEYHYHNSGGSGSSSGSSSSTSTGTPAPAKPSYTQADVDEGTEDGEKAGYEAGYSRSEKRSTSDHSDEGYKIGYSAGYLAGYNAGLEKIKAEDRDAGLAKGKTDGKQGARDGQATPEAKAGRSDDWNAGYQEAYQLAYNNEEQVMEAEQAGYDMGELLLELVVPEKYQADNALSVAFKTFYQTGFDKAFAEEEANYYQSGYDRGYALEDDGMDLADERFNDAFESGYQAGLAAKLAEFFEQGYHDAFLMIDFELPDSILEQKLQESYQAGFMANEIAAEIKNKAFNLGYENKEYVIADTFLVNDDSGSLYDELFYQGQEARQSDRQQQLKVTGIVLIIILVVAGLVSTVLYRKGKLKPISFKKAS</sequence>
<evidence type="ECO:0008006" key="6">
    <source>
        <dbReference type="Google" id="ProtNLM"/>
    </source>
</evidence>
<evidence type="ECO:0000313" key="4">
    <source>
        <dbReference type="EMBL" id="SEO11528.1"/>
    </source>
</evidence>
<keyword evidence="2" id="KW-0812">Transmembrane</keyword>
<feature type="compositionally biased region" description="Basic and acidic residues" evidence="1">
    <location>
        <begin position="146"/>
        <end position="158"/>
    </location>
</feature>
<gene>
    <name evidence="4" type="ORF">SAMN04488134_1046</name>
</gene>
<feature type="compositionally biased region" description="Low complexity" evidence="1">
    <location>
        <begin position="63"/>
        <end position="74"/>
    </location>
</feature>
<name>A0A1H8M2Y7_9BACI</name>
<dbReference type="NCBIfam" id="NF033223">
    <property type="entry name" value="YHYH_alt"/>
    <property type="match status" value="1"/>
</dbReference>
<organism evidence="4 5">
    <name type="scientific">Amphibacillus marinus</name>
    <dbReference type="NCBI Taxonomy" id="872970"/>
    <lineage>
        <taxon>Bacteria</taxon>
        <taxon>Bacillati</taxon>
        <taxon>Bacillota</taxon>
        <taxon>Bacilli</taxon>
        <taxon>Bacillales</taxon>
        <taxon>Bacillaceae</taxon>
        <taxon>Amphibacillus</taxon>
    </lineage>
</organism>
<feature type="chain" id="PRO_5011508723" description="YHYH domain-containing protein" evidence="3">
    <location>
        <begin position="26"/>
        <end position="414"/>
    </location>
</feature>
<keyword evidence="5" id="KW-1185">Reference proteome</keyword>
<evidence type="ECO:0000313" key="5">
    <source>
        <dbReference type="Proteomes" id="UP000199300"/>
    </source>
</evidence>
<reference evidence="4 5" key="1">
    <citation type="submission" date="2016-10" db="EMBL/GenBank/DDBJ databases">
        <authorList>
            <person name="de Groot N.N."/>
        </authorList>
    </citation>
    <scope>NUCLEOTIDE SEQUENCE [LARGE SCALE GENOMIC DNA]</scope>
    <source>
        <strain evidence="4 5">CGMCC 1.10434</strain>
    </source>
</reference>
<feature type="compositionally biased region" description="Basic and acidic residues" evidence="1">
    <location>
        <begin position="105"/>
        <end position="117"/>
    </location>
</feature>
<keyword evidence="2" id="KW-1133">Transmembrane helix</keyword>
<evidence type="ECO:0000256" key="2">
    <source>
        <dbReference type="SAM" id="Phobius"/>
    </source>
</evidence>
<feature type="region of interest" description="Disordered" evidence="1">
    <location>
        <begin position="57"/>
        <end position="117"/>
    </location>
</feature>
<feature type="region of interest" description="Disordered" evidence="1">
    <location>
        <begin position="146"/>
        <end position="174"/>
    </location>
</feature>
<dbReference type="RefSeq" id="WP_425425171.1">
    <property type="nucleotide sequence ID" value="NZ_FODJ01000004.1"/>
</dbReference>
<dbReference type="AlphaFoldDB" id="A0A1H8M2Y7"/>
<dbReference type="EMBL" id="FODJ01000004">
    <property type="protein sequence ID" value="SEO11528.1"/>
    <property type="molecule type" value="Genomic_DNA"/>
</dbReference>
<keyword evidence="2" id="KW-0472">Membrane</keyword>